<keyword evidence="1" id="KW-1133">Transmembrane helix</keyword>
<evidence type="ECO:0000313" key="2">
    <source>
        <dbReference type="EMBL" id="QDE40398.1"/>
    </source>
</evidence>
<evidence type="ECO:0008006" key="4">
    <source>
        <dbReference type="Google" id="ProtNLM"/>
    </source>
</evidence>
<organism evidence="2 3">
    <name type="scientific">Luteibacter pinisoli</name>
    <dbReference type="NCBI Taxonomy" id="2589080"/>
    <lineage>
        <taxon>Bacteria</taxon>
        <taxon>Pseudomonadati</taxon>
        <taxon>Pseudomonadota</taxon>
        <taxon>Gammaproteobacteria</taxon>
        <taxon>Lysobacterales</taxon>
        <taxon>Rhodanobacteraceae</taxon>
        <taxon>Luteibacter</taxon>
    </lineage>
</organism>
<reference evidence="2 3" key="1">
    <citation type="submission" date="2019-06" db="EMBL/GenBank/DDBJ databases">
        <title>A complete genome sequence for Luteibacter pinisoli MAH-14.</title>
        <authorList>
            <person name="Baltrus D.A."/>
        </authorList>
    </citation>
    <scope>NUCLEOTIDE SEQUENCE [LARGE SCALE GENOMIC DNA]</scope>
    <source>
        <strain evidence="2 3">MAH-14</strain>
    </source>
</reference>
<evidence type="ECO:0000256" key="1">
    <source>
        <dbReference type="SAM" id="Phobius"/>
    </source>
</evidence>
<keyword evidence="3" id="KW-1185">Reference proteome</keyword>
<evidence type="ECO:0000313" key="3">
    <source>
        <dbReference type="Proteomes" id="UP000316093"/>
    </source>
</evidence>
<dbReference type="OrthoDB" id="7012731at2"/>
<name>A0A4Y5Z8G7_9GAMM</name>
<dbReference type="KEGG" id="lpy:FIV34_14870"/>
<dbReference type="EMBL" id="CP041046">
    <property type="protein sequence ID" value="QDE40398.1"/>
    <property type="molecule type" value="Genomic_DNA"/>
</dbReference>
<dbReference type="RefSeq" id="WP_139984075.1">
    <property type="nucleotide sequence ID" value="NZ_CP041046.1"/>
</dbReference>
<proteinExistence type="predicted"/>
<dbReference type="Proteomes" id="UP000316093">
    <property type="component" value="Chromosome"/>
</dbReference>
<accession>A0A4Y5Z8G7</accession>
<feature type="transmembrane region" description="Helical" evidence="1">
    <location>
        <begin position="82"/>
        <end position="101"/>
    </location>
</feature>
<gene>
    <name evidence="2" type="ORF">FIV34_14870</name>
</gene>
<keyword evidence="1" id="KW-0812">Transmembrane</keyword>
<dbReference type="AlphaFoldDB" id="A0A4Y5Z8G7"/>
<protein>
    <recommendedName>
        <fullName evidence="4">DUF1640 domain-containing protein</fullName>
    </recommendedName>
</protein>
<sequence length="105" mass="11646">MNQRAYANHGSTRLCAAGERNIDVRVGALEHNVSDIRERLTRIETTVEHIAGTTSELARVLAELKHEISTQGIRAEAIRSELIKWFVGTALVFATLAFTAAKYTH</sequence>
<keyword evidence="1" id="KW-0472">Membrane</keyword>